<feature type="transmembrane region" description="Helical" evidence="1">
    <location>
        <begin position="12"/>
        <end position="29"/>
    </location>
</feature>
<proteinExistence type="predicted"/>
<dbReference type="KEGG" id="nsh:GXM_07237"/>
<organism evidence="2 3">
    <name type="scientific">Nostoc sphaeroides CCNUC1</name>
    <dbReference type="NCBI Taxonomy" id="2653204"/>
    <lineage>
        <taxon>Bacteria</taxon>
        <taxon>Bacillati</taxon>
        <taxon>Cyanobacteriota</taxon>
        <taxon>Cyanophyceae</taxon>
        <taxon>Nostocales</taxon>
        <taxon>Nostocaceae</taxon>
        <taxon>Nostoc</taxon>
    </lineage>
</organism>
<dbReference type="Proteomes" id="UP000326678">
    <property type="component" value="Chromosome Gxm2"/>
</dbReference>
<evidence type="ECO:0000313" key="3">
    <source>
        <dbReference type="Proteomes" id="UP000326678"/>
    </source>
</evidence>
<keyword evidence="3" id="KW-1185">Reference proteome</keyword>
<sequence>MKILTSAIENKILLAILAGVVSIGSFQVWQDKQAKYEKFIAGQENNCKVYIEMGEDAVKRSPSLRNFKYNNIVTPGLKQPGINSQYEVDSRYLLLYNKPVSTLPPNTLVYDNGFFKSLLKNGKNPPESLLVKAVSFDLKNQQATVSSSCAKKTFVVRLENLYEEFQPVDRDLRGSSSDLFF</sequence>
<evidence type="ECO:0000313" key="2">
    <source>
        <dbReference type="EMBL" id="QFS49743.1"/>
    </source>
</evidence>
<reference evidence="2 3" key="1">
    <citation type="submission" date="2019-10" db="EMBL/GenBank/DDBJ databases">
        <title>Genomic and transcriptomic insights into the perfect genentic adaptation of a filamentous nitrogen-fixing cyanobacterium to rice fields.</title>
        <authorList>
            <person name="Chen Z."/>
        </authorList>
    </citation>
    <scope>NUCLEOTIDE SEQUENCE [LARGE SCALE GENOMIC DNA]</scope>
    <source>
        <strain evidence="2">CCNUC1</strain>
    </source>
</reference>
<evidence type="ECO:0000256" key="1">
    <source>
        <dbReference type="SAM" id="Phobius"/>
    </source>
</evidence>
<keyword evidence="1" id="KW-0812">Transmembrane</keyword>
<name>A0A5P8WAC2_9NOSO</name>
<dbReference type="EMBL" id="CP045227">
    <property type="protein sequence ID" value="QFS49743.1"/>
    <property type="molecule type" value="Genomic_DNA"/>
</dbReference>
<keyword evidence="1" id="KW-0472">Membrane</keyword>
<gene>
    <name evidence="2" type="ORF">GXM_07237</name>
</gene>
<protein>
    <submittedName>
        <fullName evidence="2">Uncharacterized protein</fullName>
    </submittedName>
</protein>
<keyword evidence="1" id="KW-1133">Transmembrane helix</keyword>
<accession>A0A5P8WAC2</accession>
<dbReference type="RefSeq" id="WP_152591030.1">
    <property type="nucleotide sequence ID" value="NZ_CP045227.1"/>
</dbReference>
<dbReference type="AlphaFoldDB" id="A0A5P8WAC2"/>